<dbReference type="EMBL" id="JBJKBG010000004">
    <property type="protein sequence ID" value="KAL3742902.1"/>
    <property type="molecule type" value="Genomic_DNA"/>
</dbReference>
<name>A0ABD3KU55_EUCGL</name>
<dbReference type="AlphaFoldDB" id="A0ABD3KU55"/>
<sequence>MASVQCFEKPKKAHRQRKHRGHRAEHEMSHAEWYGQRMVGFSLSGYMVEGHGKKAHRQRKHRGQRAEPEWYGQREVHFPLPRGYMAEGYGYSAQNHGYSAQNYGYSAKNYGYSAQGRGVEGFGQQVQGLGHKVQAQGAHSSGLATVESQTGCMGQNKGYYLSQSNDVAQVAQVRGFAGLQGNRRELSSCHAMVNKKTEHRKNGSESGSGSGSGSESESGSGSWSESGSESESERESDRW</sequence>
<feature type="region of interest" description="Disordered" evidence="1">
    <location>
        <begin position="1"/>
        <end position="28"/>
    </location>
</feature>
<evidence type="ECO:0000313" key="2">
    <source>
        <dbReference type="EMBL" id="KAL3742902.1"/>
    </source>
</evidence>
<feature type="region of interest" description="Disordered" evidence="1">
    <location>
        <begin position="194"/>
        <end position="239"/>
    </location>
</feature>
<feature type="compositionally biased region" description="Basic residues" evidence="1">
    <location>
        <begin position="11"/>
        <end position="23"/>
    </location>
</feature>
<proteinExistence type="predicted"/>
<accession>A0ABD3KU55</accession>
<evidence type="ECO:0000313" key="3">
    <source>
        <dbReference type="Proteomes" id="UP001634007"/>
    </source>
</evidence>
<comment type="caution">
    <text evidence="2">The sequence shown here is derived from an EMBL/GenBank/DDBJ whole genome shotgun (WGS) entry which is preliminary data.</text>
</comment>
<protein>
    <submittedName>
        <fullName evidence="2">Uncharacterized protein</fullName>
    </submittedName>
</protein>
<evidence type="ECO:0000256" key="1">
    <source>
        <dbReference type="SAM" id="MobiDB-lite"/>
    </source>
</evidence>
<dbReference type="Proteomes" id="UP001634007">
    <property type="component" value="Unassembled WGS sequence"/>
</dbReference>
<organism evidence="2 3">
    <name type="scientific">Eucalyptus globulus</name>
    <name type="common">Tasmanian blue gum</name>
    <dbReference type="NCBI Taxonomy" id="34317"/>
    <lineage>
        <taxon>Eukaryota</taxon>
        <taxon>Viridiplantae</taxon>
        <taxon>Streptophyta</taxon>
        <taxon>Embryophyta</taxon>
        <taxon>Tracheophyta</taxon>
        <taxon>Spermatophyta</taxon>
        <taxon>Magnoliopsida</taxon>
        <taxon>eudicotyledons</taxon>
        <taxon>Gunneridae</taxon>
        <taxon>Pentapetalae</taxon>
        <taxon>rosids</taxon>
        <taxon>malvids</taxon>
        <taxon>Myrtales</taxon>
        <taxon>Myrtaceae</taxon>
        <taxon>Myrtoideae</taxon>
        <taxon>Eucalypteae</taxon>
        <taxon>Eucalyptus</taxon>
    </lineage>
</organism>
<feature type="compositionally biased region" description="Low complexity" evidence="1">
    <location>
        <begin position="213"/>
        <end position="227"/>
    </location>
</feature>
<gene>
    <name evidence="2" type="ORF">ACJRO7_018240</name>
</gene>
<reference evidence="2 3" key="1">
    <citation type="submission" date="2024-11" db="EMBL/GenBank/DDBJ databases">
        <title>Chromosome-level genome assembly of Eucalyptus globulus Labill. provides insights into its genome evolution.</title>
        <authorList>
            <person name="Li X."/>
        </authorList>
    </citation>
    <scope>NUCLEOTIDE SEQUENCE [LARGE SCALE GENOMIC DNA]</scope>
    <source>
        <strain evidence="2">CL2024</strain>
        <tissue evidence="2">Fresh tender leaves</tissue>
    </source>
</reference>
<keyword evidence="3" id="KW-1185">Reference proteome</keyword>